<dbReference type="NCBIfam" id="TIGR01643">
    <property type="entry name" value="YD_repeat_2x"/>
    <property type="match status" value="1"/>
</dbReference>
<dbReference type="eggNOG" id="COG3209">
    <property type="taxonomic scope" value="Bacteria"/>
</dbReference>
<reference evidence="2 3" key="1">
    <citation type="journal article" date="2014" name="Antonie Van Leeuwenhoek">
        <title>Hyphomonas beringensis sp. nov. and Hyphomonas chukchiensis sp. nov., isolated from surface seawater of the Bering Sea and Chukchi Sea.</title>
        <authorList>
            <person name="Li C."/>
            <person name="Lai Q."/>
            <person name="Li G."/>
            <person name="Dong C."/>
            <person name="Wang J."/>
            <person name="Liao Y."/>
            <person name="Shao Z."/>
        </authorList>
    </citation>
    <scope>NUCLEOTIDE SEQUENCE [LARGE SCALE GENOMIC DNA]</scope>
    <source>
        <strain evidence="2 3">25B14_1</strain>
    </source>
</reference>
<keyword evidence="1" id="KW-0732">Signal</keyword>
<organism evidence="2 3">
    <name type="scientific">Hyphomonas beringensis</name>
    <dbReference type="NCBI Taxonomy" id="1280946"/>
    <lineage>
        <taxon>Bacteria</taxon>
        <taxon>Pseudomonadati</taxon>
        <taxon>Pseudomonadota</taxon>
        <taxon>Alphaproteobacteria</taxon>
        <taxon>Hyphomonadales</taxon>
        <taxon>Hyphomonadaceae</taxon>
        <taxon>Hyphomonas</taxon>
    </lineage>
</organism>
<dbReference type="PATRIC" id="fig|1280946.3.peg.3063"/>
<evidence type="ECO:0000256" key="1">
    <source>
        <dbReference type="SAM" id="SignalP"/>
    </source>
</evidence>
<proteinExistence type="predicted"/>
<dbReference type="InterPro" id="IPR006530">
    <property type="entry name" value="YD"/>
</dbReference>
<accession>A0A062TVW5</accession>
<keyword evidence="3" id="KW-1185">Reference proteome</keyword>
<protein>
    <recommendedName>
        <fullName evidence="4">Insecticide toxin TcdB middle/N-terminal domain-containing protein</fullName>
    </recommendedName>
</protein>
<name>A0A062TVW5_9PROT</name>
<dbReference type="Proteomes" id="UP000027037">
    <property type="component" value="Unassembled WGS sequence"/>
</dbReference>
<dbReference type="OrthoDB" id="7620568at2"/>
<dbReference type="EMBL" id="AWFF01000072">
    <property type="protein sequence ID" value="KCZ52146.1"/>
    <property type="molecule type" value="Genomic_DNA"/>
</dbReference>
<dbReference type="AlphaFoldDB" id="A0A062TVW5"/>
<evidence type="ECO:0000313" key="2">
    <source>
        <dbReference type="EMBL" id="KCZ52146.1"/>
    </source>
</evidence>
<comment type="caution">
    <text evidence="2">The sequence shown here is derived from an EMBL/GenBank/DDBJ whole genome shotgun (WGS) entry which is preliminary data.</text>
</comment>
<sequence length="511" mass="56266">MSSWPIGKIVPNFLALITAIFLWSFQAQAQSGLPDLSVDDLPQIDLWGQNRISDEDLDFGESISLNNGELSFLQTDVSLPGNSDLAVSFGRRIGNTGYVARGVLGSVGIGSNNHATGVAYNSWVADIPIITGVAKGGSAYNQPEDIPYQGGRRFLGWTGIYMSIPGMPVKKLSYAMSSTPAEAQGYRYATEDHWVVKRFEGTDPTFEAVSPEGVKYTFDKVINDAYNYSKGGGIIAATEISDVHGNWVKFEYSGTKVTRIYSNDGREITIAYVANNFQYGEDVVQTVTANGRTWTYSYTSGGDLYRVTLPDGRYWKFNDIGILSARIAKCNKLGVASRTLTVRHPSGMSTQYTLENIHNGRIIMEADIDTVYTYPAAFKPTTCESKKVFYTTTGGYTSEASWLSLGFVSHAVKQKVVSVPGAATCQWTYSYDEDFGAFKQALGLQLTKSRTIIRPDGNKEVYHIYRVADWREGLVEKIEKKDSSNAVLETVARTYQKGPSGLYQPVPVHPT</sequence>
<feature type="chain" id="PRO_5001614506" description="Insecticide toxin TcdB middle/N-terminal domain-containing protein" evidence="1">
    <location>
        <begin position="30"/>
        <end position="511"/>
    </location>
</feature>
<gene>
    <name evidence="2" type="ORF">HY29_18265</name>
</gene>
<evidence type="ECO:0000313" key="3">
    <source>
        <dbReference type="Proteomes" id="UP000027037"/>
    </source>
</evidence>
<dbReference type="RefSeq" id="WP_034798558.1">
    <property type="nucleotide sequence ID" value="NZ_AWFF01000072.1"/>
</dbReference>
<dbReference type="STRING" id="1280946.HY29_18265"/>
<feature type="signal peptide" evidence="1">
    <location>
        <begin position="1"/>
        <end position="29"/>
    </location>
</feature>
<evidence type="ECO:0008006" key="4">
    <source>
        <dbReference type="Google" id="ProtNLM"/>
    </source>
</evidence>